<keyword evidence="2" id="KW-0378">Hydrolase</keyword>
<dbReference type="Pfam" id="PF00450">
    <property type="entry name" value="Peptidase_S10"/>
    <property type="match status" value="1"/>
</dbReference>
<dbReference type="InterPro" id="IPR018202">
    <property type="entry name" value="Ser_caboxypep_ser_AS"/>
</dbReference>
<dbReference type="SUPFAM" id="SSF53474">
    <property type="entry name" value="alpha/beta-Hydrolases"/>
    <property type="match status" value="1"/>
</dbReference>
<organism evidence="4 5">
    <name type="scientific">Dendrobium thyrsiflorum</name>
    <name type="common">Pinecone-like raceme dendrobium</name>
    <name type="synonym">Orchid</name>
    <dbReference type="NCBI Taxonomy" id="117978"/>
    <lineage>
        <taxon>Eukaryota</taxon>
        <taxon>Viridiplantae</taxon>
        <taxon>Streptophyta</taxon>
        <taxon>Embryophyta</taxon>
        <taxon>Tracheophyta</taxon>
        <taxon>Spermatophyta</taxon>
        <taxon>Magnoliopsida</taxon>
        <taxon>Liliopsida</taxon>
        <taxon>Asparagales</taxon>
        <taxon>Orchidaceae</taxon>
        <taxon>Epidendroideae</taxon>
        <taxon>Malaxideae</taxon>
        <taxon>Dendrobiinae</taxon>
        <taxon>Dendrobium</taxon>
    </lineage>
</organism>
<feature type="region of interest" description="Disordered" evidence="3">
    <location>
        <begin position="294"/>
        <end position="334"/>
    </location>
</feature>
<keyword evidence="5" id="KW-1185">Reference proteome</keyword>
<dbReference type="GO" id="GO:0004185">
    <property type="term" value="F:serine-type carboxypeptidase activity"/>
    <property type="evidence" value="ECO:0007669"/>
    <property type="project" value="UniProtKB-UniRule"/>
</dbReference>
<protein>
    <recommendedName>
        <fullName evidence="2">Carboxypeptidase</fullName>
        <ecNumber evidence="2">3.4.16.-</ecNumber>
    </recommendedName>
</protein>
<dbReference type="AlphaFoldDB" id="A0ABD0VNB8"/>
<comment type="similarity">
    <text evidence="1 2">Belongs to the peptidase S10 family.</text>
</comment>
<evidence type="ECO:0000256" key="3">
    <source>
        <dbReference type="SAM" id="MobiDB-lite"/>
    </source>
</evidence>
<keyword evidence="2" id="KW-0645">Protease</keyword>
<gene>
    <name evidence="4" type="ORF">M5K25_004532</name>
</gene>
<feature type="compositionally biased region" description="Polar residues" evidence="3">
    <location>
        <begin position="257"/>
        <end position="272"/>
    </location>
</feature>
<dbReference type="PROSITE" id="PS00131">
    <property type="entry name" value="CARBOXYPEPT_SER_SER"/>
    <property type="match status" value="1"/>
</dbReference>
<feature type="region of interest" description="Disordered" evidence="3">
    <location>
        <begin position="256"/>
        <end position="277"/>
    </location>
</feature>
<evidence type="ECO:0000313" key="5">
    <source>
        <dbReference type="Proteomes" id="UP001552299"/>
    </source>
</evidence>
<dbReference type="EC" id="3.4.16.-" evidence="2"/>
<dbReference type="InterPro" id="IPR001563">
    <property type="entry name" value="Peptidase_S10"/>
</dbReference>
<keyword evidence="2" id="KW-0121">Carboxypeptidase</keyword>
<feature type="compositionally biased region" description="Basic residues" evidence="3">
    <location>
        <begin position="11"/>
        <end position="21"/>
    </location>
</feature>
<feature type="region of interest" description="Disordered" evidence="3">
    <location>
        <begin position="1"/>
        <end position="29"/>
    </location>
</feature>
<dbReference type="Gene3D" id="3.40.50.1820">
    <property type="entry name" value="alpha/beta hydrolase"/>
    <property type="match status" value="1"/>
</dbReference>
<accession>A0ABD0VNB8</accession>
<proteinExistence type="inferred from homology"/>
<dbReference type="Proteomes" id="UP001552299">
    <property type="component" value="Unassembled WGS sequence"/>
</dbReference>
<evidence type="ECO:0000256" key="2">
    <source>
        <dbReference type="RuleBase" id="RU361156"/>
    </source>
</evidence>
<dbReference type="GO" id="GO:0006508">
    <property type="term" value="P:proteolysis"/>
    <property type="evidence" value="ECO:0007669"/>
    <property type="project" value="UniProtKB-KW"/>
</dbReference>
<sequence>MEVGMTIVGKGGHKDRSRRSNRSLTSSGGSAYVSIDDESGAELFYYFAESERKPEEDPLILWLTGGPGCSGFVGLALHMGPLNFKTDNFDGNSATLVINPYAWTKIASMIFLDWPVGTGFSYSTSDKDYITEDIQTKRNIYKFLRKWLLSHPNFVSNPFYMGGESYGGKMATLLSHEIVEGNYQGQNPLINIKLIQTNCKGEDYLKPQGVVCKSHLQVFEEFLSEINVFGILEPLCSDEPQKEMLGLHRLLDENSADFLNQPSPEGPESQSLKRSRDRSKTALAPLLLLDHCQSSVEPPPDHHLKALQSAGPPPKGPTALQSAGPPTEGPTLHSRLDDLSKARLVALGQTPDLLLKARHLAQGSTICPRPDLLLKARHPAQGSTICLRPDLLLKARHPVQGPTSCSRLDVLPKARLAAQSQTFCSRPDILLKARCPAQGSTFCLRPDVLPKARLAAQGQTSCSRPNLLLKDRHSAQGQTSYSRPDTPDLLANYWANSELARNVLQVEEHTQLSAISQKSSNKRLQSSSVQGGNHLALVQRPMQTFVMFERWISQQVL</sequence>
<comment type="caution">
    <text evidence="4">The sequence shown here is derived from an EMBL/GenBank/DDBJ whole genome shotgun (WGS) entry which is preliminary data.</text>
</comment>
<dbReference type="PANTHER" id="PTHR11802">
    <property type="entry name" value="SERINE PROTEASE FAMILY S10 SERINE CARBOXYPEPTIDASE"/>
    <property type="match status" value="1"/>
</dbReference>
<dbReference type="InterPro" id="IPR029058">
    <property type="entry name" value="AB_hydrolase_fold"/>
</dbReference>
<reference evidence="4 5" key="1">
    <citation type="journal article" date="2024" name="Plant Biotechnol. J.">
        <title>Dendrobium thyrsiflorum genome and its molecular insights into genes involved in important horticultural traits.</title>
        <authorList>
            <person name="Chen B."/>
            <person name="Wang J.Y."/>
            <person name="Zheng P.J."/>
            <person name="Li K.L."/>
            <person name="Liang Y.M."/>
            <person name="Chen X.F."/>
            <person name="Zhang C."/>
            <person name="Zhao X."/>
            <person name="He X."/>
            <person name="Zhang G.Q."/>
            <person name="Liu Z.J."/>
            <person name="Xu Q."/>
        </authorList>
    </citation>
    <scope>NUCLEOTIDE SEQUENCE [LARGE SCALE GENOMIC DNA]</scope>
    <source>
        <strain evidence="4">GZMU011</strain>
    </source>
</reference>
<name>A0ABD0VNB8_DENTH</name>
<dbReference type="PANTHER" id="PTHR11802:SF29">
    <property type="entry name" value="SERINE CARBOXYPEPTIDASE-LIKE 19"/>
    <property type="match status" value="1"/>
</dbReference>
<dbReference type="EMBL" id="JANQDX010000004">
    <property type="protein sequence ID" value="KAL0926138.1"/>
    <property type="molecule type" value="Genomic_DNA"/>
</dbReference>
<evidence type="ECO:0000256" key="1">
    <source>
        <dbReference type="ARBA" id="ARBA00009431"/>
    </source>
</evidence>
<dbReference type="PRINTS" id="PR00724">
    <property type="entry name" value="CRBOXYPTASEC"/>
</dbReference>
<evidence type="ECO:0000313" key="4">
    <source>
        <dbReference type="EMBL" id="KAL0926138.1"/>
    </source>
</evidence>